<proteinExistence type="predicted"/>
<dbReference type="EMBL" id="JANPWB010000003">
    <property type="protein sequence ID" value="KAJ1202446.1"/>
    <property type="molecule type" value="Genomic_DNA"/>
</dbReference>
<dbReference type="Proteomes" id="UP001066276">
    <property type="component" value="Chromosome 2_1"/>
</dbReference>
<comment type="caution">
    <text evidence="2">The sequence shown here is derived from an EMBL/GenBank/DDBJ whole genome shotgun (WGS) entry which is preliminary data.</text>
</comment>
<keyword evidence="3" id="KW-1185">Reference proteome</keyword>
<accession>A0AAV7VNM4</accession>
<evidence type="ECO:0000256" key="1">
    <source>
        <dbReference type="SAM" id="MobiDB-lite"/>
    </source>
</evidence>
<protein>
    <submittedName>
        <fullName evidence="2">Uncharacterized protein</fullName>
    </submittedName>
</protein>
<dbReference type="AlphaFoldDB" id="A0AAV7VNM4"/>
<organism evidence="2 3">
    <name type="scientific">Pleurodeles waltl</name>
    <name type="common">Iberian ribbed newt</name>
    <dbReference type="NCBI Taxonomy" id="8319"/>
    <lineage>
        <taxon>Eukaryota</taxon>
        <taxon>Metazoa</taxon>
        <taxon>Chordata</taxon>
        <taxon>Craniata</taxon>
        <taxon>Vertebrata</taxon>
        <taxon>Euteleostomi</taxon>
        <taxon>Amphibia</taxon>
        <taxon>Batrachia</taxon>
        <taxon>Caudata</taxon>
        <taxon>Salamandroidea</taxon>
        <taxon>Salamandridae</taxon>
        <taxon>Pleurodelinae</taxon>
        <taxon>Pleurodeles</taxon>
    </lineage>
</organism>
<feature type="region of interest" description="Disordered" evidence="1">
    <location>
        <begin position="1"/>
        <end position="106"/>
    </location>
</feature>
<evidence type="ECO:0000313" key="3">
    <source>
        <dbReference type="Proteomes" id="UP001066276"/>
    </source>
</evidence>
<name>A0AAV7VNM4_PLEWA</name>
<sequence length="106" mass="11984">MRSRSRSNGPKKAAKDRHSRSGGLPVSPPQHCPSGRWETEGTVKPDPVEEQQGPWRRRIGPKRGEEKRRSGSGLAASAPSKKQLPRGTRDRCQDRPRRERLTETEH</sequence>
<gene>
    <name evidence="2" type="ORF">NDU88_006246</name>
</gene>
<evidence type="ECO:0000313" key="2">
    <source>
        <dbReference type="EMBL" id="KAJ1202446.1"/>
    </source>
</evidence>
<feature type="compositionally biased region" description="Basic and acidic residues" evidence="1">
    <location>
        <begin position="37"/>
        <end position="47"/>
    </location>
</feature>
<feature type="compositionally biased region" description="Basic and acidic residues" evidence="1">
    <location>
        <begin position="87"/>
        <end position="106"/>
    </location>
</feature>
<reference evidence="2" key="1">
    <citation type="journal article" date="2022" name="bioRxiv">
        <title>Sequencing and chromosome-scale assembly of the giantPleurodeles waltlgenome.</title>
        <authorList>
            <person name="Brown T."/>
            <person name="Elewa A."/>
            <person name="Iarovenko S."/>
            <person name="Subramanian E."/>
            <person name="Araus A.J."/>
            <person name="Petzold A."/>
            <person name="Susuki M."/>
            <person name="Suzuki K.-i.T."/>
            <person name="Hayashi T."/>
            <person name="Toyoda A."/>
            <person name="Oliveira C."/>
            <person name="Osipova E."/>
            <person name="Leigh N.D."/>
            <person name="Simon A."/>
            <person name="Yun M.H."/>
        </authorList>
    </citation>
    <scope>NUCLEOTIDE SEQUENCE</scope>
    <source>
        <strain evidence="2">20211129_DDA</strain>
        <tissue evidence="2">Liver</tissue>
    </source>
</reference>